<dbReference type="SUPFAM" id="SSF52833">
    <property type="entry name" value="Thioredoxin-like"/>
    <property type="match status" value="1"/>
</dbReference>
<dbReference type="Proteomes" id="UP000231426">
    <property type="component" value="Unassembled WGS sequence"/>
</dbReference>
<accession>A0A2M6W794</accession>
<gene>
    <name evidence="2" type="ORF">COU29_02405</name>
</gene>
<dbReference type="EMBL" id="PFBV01000003">
    <property type="protein sequence ID" value="PIT88605.1"/>
    <property type="molecule type" value="Genomic_DNA"/>
</dbReference>
<evidence type="ECO:0000256" key="1">
    <source>
        <dbReference type="SAM" id="Phobius"/>
    </source>
</evidence>
<dbReference type="InterPro" id="IPR036249">
    <property type="entry name" value="Thioredoxin-like_sf"/>
</dbReference>
<comment type="caution">
    <text evidence="2">The sequence shown here is derived from an EMBL/GenBank/DDBJ whole genome shotgun (WGS) entry which is preliminary data.</text>
</comment>
<evidence type="ECO:0000313" key="3">
    <source>
        <dbReference type="Proteomes" id="UP000231426"/>
    </source>
</evidence>
<protein>
    <submittedName>
        <fullName evidence="2">Uncharacterized protein</fullName>
    </submittedName>
</protein>
<feature type="transmembrane region" description="Helical" evidence="1">
    <location>
        <begin position="338"/>
        <end position="362"/>
    </location>
</feature>
<name>A0A2M6W794_9BACT</name>
<keyword evidence="1" id="KW-0472">Membrane</keyword>
<dbReference type="Gene3D" id="3.40.30.10">
    <property type="entry name" value="Glutaredoxin"/>
    <property type="match status" value="1"/>
</dbReference>
<keyword evidence="1" id="KW-1133">Transmembrane helix</keyword>
<keyword evidence="1" id="KW-0812">Transmembrane</keyword>
<sequence length="399" mass="45709">MTKINFFIIFLFSACFLFFYPVQAENKINVYFFWGEGCPHCAKEKELLDYYTSKYPYVQIFDFELYHNYSNGQILSEVASILNIRVDGIPFTVIGDKYFSGYSEAVSPDQILERIEYCYKNNCSDSLSQFFQIGLNNPVVDVSKLKESEENKKIIKIPGLGEINAVNVSLPLVATVMGILDGFNPCALWTLLFLISLLLGMKNKKRMWILGSAFIVASASIYFLFMAAWLNFILFIGFVIWVRFLIGGIAFLGGSYNLKEFFFNPNSGCKVANDEKRQKVFARLKQIIQRKSFLISFLGIILLAFAINLVELVCSAGLPAVYVQILALNNLSGWQYYMYILLYILFFMIDDLFIFFVAMLTLQMTGISTKYSRYSKLIGGIIMVIVSILLIFKPEWLMF</sequence>
<feature type="transmembrane region" description="Helical" evidence="1">
    <location>
        <begin position="293"/>
        <end position="318"/>
    </location>
</feature>
<organism evidence="2 3">
    <name type="scientific">Candidatus Magasanikbacteria bacterium CG10_big_fil_rev_8_21_14_0_10_36_32</name>
    <dbReference type="NCBI Taxonomy" id="1974646"/>
    <lineage>
        <taxon>Bacteria</taxon>
        <taxon>Candidatus Magasanikiibacteriota</taxon>
    </lineage>
</organism>
<feature type="transmembrane region" description="Helical" evidence="1">
    <location>
        <begin position="374"/>
        <end position="392"/>
    </location>
</feature>
<feature type="transmembrane region" description="Helical" evidence="1">
    <location>
        <begin position="207"/>
        <end position="226"/>
    </location>
</feature>
<evidence type="ECO:0000313" key="2">
    <source>
        <dbReference type="EMBL" id="PIT88605.1"/>
    </source>
</evidence>
<reference evidence="3" key="1">
    <citation type="submission" date="2017-09" db="EMBL/GenBank/DDBJ databases">
        <title>Depth-based differentiation of microbial function through sediment-hosted aquifers and enrichment of novel symbionts in the deep terrestrial subsurface.</title>
        <authorList>
            <person name="Probst A.J."/>
            <person name="Ladd B."/>
            <person name="Jarett J.K."/>
            <person name="Geller-Mcgrath D.E."/>
            <person name="Sieber C.M.K."/>
            <person name="Emerson J.B."/>
            <person name="Anantharaman K."/>
            <person name="Thomas B.C."/>
            <person name="Malmstrom R."/>
            <person name="Stieglmeier M."/>
            <person name="Klingl A."/>
            <person name="Woyke T."/>
            <person name="Ryan C.M."/>
            <person name="Banfield J.F."/>
        </authorList>
    </citation>
    <scope>NUCLEOTIDE SEQUENCE [LARGE SCALE GENOMIC DNA]</scope>
</reference>
<feature type="transmembrane region" description="Helical" evidence="1">
    <location>
        <begin position="232"/>
        <end position="252"/>
    </location>
</feature>
<proteinExistence type="predicted"/>
<feature type="transmembrane region" description="Helical" evidence="1">
    <location>
        <begin position="182"/>
        <end position="200"/>
    </location>
</feature>
<dbReference type="PROSITE" id="PS51354">
    <property type="entry name" value="GLUTAREDOXIN_2"/>
    <property type="match status" value="1"/>
</dbReference>
<dbReference type="PROSITE" id="PS51257">
    <property type="entry name" value="PROKAR_LIPOPROTEIN"/>
    <property type="match status" value="1"/>
</dbReference>
<dbReference type="AlphaFoldDB" id="A0A2M6W794"/>